<dbReference type="AlphaFoldDB" id="A0A6J2YKM2"/>
<keyword evidence="1 4" id="KW-0963">Cytoplasm</keyword>
<evidence type="ECO:0000256" key="2">
    <source>
        <dbReference type="ARBA" id="ARBA00022679"/>
    </source>
</evidence>
<dbReference type="GO" id="GO:0030366">
    <property type="term" value="F:molybdopterin synthase activity"/>
    <property type="evidence" value="ECO:0007669"/>
    <property type="project" value="UniProtKB-UniRule"/>
</dbReference>
<dbReference type="GO" id="GO:1990140">
    <property type="term" value="C:molybdopterin synthase complex"/>
    <property type="evidence" value="ECO:0007669"/>
    <property type="project" value="UniProtKB-UniRule"/>
</dbReference>
<dbReference type="UniPathway" id="UPA00344"/>
<reference evidence="6" key="1">
    <citation type="submission" date="2025-08" db="UniProtKB">
        <authorList>
            <consortium name="RefSeq"/>
        </authorList>
    </citation>
    <scope>IDENTIFICATION</scope>
    <source>
        <tissue evidence="6">Gonads</tissue>
    </source>
</reference>
<dbReference type="OrthoDB" id="5531344at2759"/>
<name>A0A6J2YKM2_SITOR</name>
<dbReference type="RefSeq" id="XP_030763415.1">
    <property type="nucleotide sequence ID" value="XM_030907555.1"/>
</dbReference>
<comment type="catalytic activity">
    <reaction evidence="4">
        <text>2 [molybdopterin-synthase sulfur-carrier protein]-C-terminal-Gly-aminoethanethioate + cyclic pyranopterin phosphate + H2O = molybdopterin + 2 [molybdopterin-synthase sulfur-carrier protein]-C-terminal Gly-Gly + 2 H(+)</text>
        <dbReference type="Rhea" id="RHEA:26333"/>
        <dbReference type="Rhea" id="RHEA-COMP:12202"/>
        <dbReference type="Rhea" id="RHEA-COMP:19907"/>
        <dbReference type="ChEBI" id="CHEBI:15377"/>
        <dbReference type="ChEBI" id="CHEBI:15378"/>
        <dbReference type="ChEBI" id="CHEBI:58698"/>
        <dbReference type="ChEBI" id="CHEBI:59648"/>
        <dbReference type="ChEBI" id="CHEBI:90778"/>
        <dbReference type="ChEBI" id="CHEBI:232372"/>
        <dbReference type="EC" id="2.8.1.12"/>
    </reaction>
</comment>
<dbReference type="PANTHER" id="PTHR23404">
    <property type="entry name" value="MOLYBDOPTERIN SYNTHASE RELATED"/>
    <property type="match status" value="1"/>
</dbReference>
<comment type="subunit">
    <text evidence="4">Heterotetramer; composed of 2 small (MOCS2A) and 2 large (MOCS2B) subunits.</text>
</comment>
<evidence type="ECO:0000256" key="4">
    <source>
        <dbReference type="HAMAP-Rule" id="MF_03052"/>
    </source>
</evidence>
<comment type="pathway">
    <text evidence="4">Cofactor biosynthesis; molybdopterin biosynthesis.</text>
</comment>
<evidence type="ECO:0000313" key="5">
    <source>
        <dbReference type="Proteomes" id="UP000504635"/>
    </source>
</evidence>
<comment type="similarity">
    <text evidence="4">Belongs to the MoaE family. MOCS2B subfamily.</text>
</comment>
<dbReference type="CDD" id="cd00756">
    <property type="entry name" value="MoaE"/>
    <property type="match status" value="1"/>
</dbReference>
<comment type="subcellular location">
    <subcellularLocation>
        <location evidence="4">Cytoplasm</location>
    </subcellularLocation>
</comment>
<feature type="binding site" evidence="4">
    <location>
        <begin position="125"/>
        <end position="127"/>
    </location>
    <ligand>
        <name>substrate</name>
    </ligand>
</feature>
<dbReference type="GO" id="GO:0006777">
    <property type="term" value="P:Mo-molybdopterin cofactor biosynthetic process"/>
    <property type="evidence" value="ECO:0007669"/>
    <property type="project" value="UniProtKB-UniRule"/>
</dbReference>
<dbReference type="FunCoup" id="A0A6J2YKM2">
    <property type="interactions" value="587"/>
</dbReference>
<accession>A0A6J2YKM2</accession>
<evidence type="ECO:0000313" key="6">
    <source>
        <dbReference type="RefSeq" id="XP_030763415.1"/>
    </source>
</evidence>
<comment type="function">
    <text evidence="4">Catalytic subunit of the molybdopterin synthase complex, a complex that catalyzes the conversion of precursor Z into molybdopterin. Acts by mediating the incorporation of 2 sulfur atoms from thiocarboxylated MOCS2A into precursor Z to generate a dithiolene group.</text>
</comment>
<organism evidence="5 6">
    <name type="scientific">Sitophilus oryzae</name>
    <name type="common">Rice weevil</name>
    <name type="synonym">Curculio oryzae</name>
    <dbReference type="NCBI Taxonomy" id="7048"/>
    <lineage>
        <taxon>Eukaryota</taxon>
        <taxon>Metazoa</taxon>
        <taxon>Ecdysozoa</taxon>
        <taxon>Arthropoda</taxon>
        <taxon>Hexapoda</taxon>
        <taxon>Insecta</taxon>
        <taxon>Pterygota</taxon>
        <taxon>Neoptera</taxon>
        <taxon>Endopterygota</taxon>
        <taxon>Coleoptera</taxon>
        <taxon>Polyphaga</taxon>
        <taxon>Cucujiformia</taxon>
        <taxon>Curculionidae</taxon>
        <taxon>Dryophthorinae</taxon>
        <taxon>Sitophilus</taxon>
    </lineage>
</organism>
<evidence type="ECO:0000256" key="1">
    <source>
        <dbReference type="ARBA" id="ARBA00022490"/>
    </source>
</evidence>
<keyword evidence="3 4" id="KW-0501">Molybdenum cofactor biosynthesis</keyword>
<dbReference type="InterPro" id="IPR003448">
    <property type="entry name" value="Mopterin_biosynth_MoaE"/>
</dbReference>
<gene>
    <name evidence="6" type="primary">LOC115887979</name>
    <name evidence="4" type="synonym">Mocs2</name>
</gene>
<dbReference type="GeneID" id="115887979"/>
<evidence type="ECO:0000256" key="3">
    <source>
        <dbReference type="ARBA" id="ARBA00023150"/>
    </source>
</evidence>
<protein>
    <recommendedName>
        <fullName evidence="4">Molybdopterin synthase catalytic subunit</fullName>
        <ecNumber evidence="4">2.8.1.12</ecNumber>
    </recommendedName>
    <alternativeName>
        <fullName evidence="4">Molybdenum cofactor synthesis protein 2 large subunit</fullName>
    </alternativeName>
    <alternativeName>
        <fullName evidence="4">Molybdenum cofactor synthesis protein 2B</fullName>
        <shortName evidence="4">MOCS2B</shortName>
    </alternativeName>
</protein>
<dbReference type="FunFam" id="3.90.1170.40:FF:000002">
    <property type="entry name" value="Molybdopterin synthase catalytic subunit"/>
    <property type="match status" value="1"/>
</dbReference>
<feature type="binding site" evidence="4">
    <location>
        <position position="118"/>
    </location>
    <ligand>
        <name>substrate</name>
    </ligand>
</feature>
<dbReference type="Pfam" id="PF02391">
    <property type="entry name" value="MoaE"/>
    <property type="match status" value="1"/>
</dbReference>
<dbReference type="InterPro" id="IPR028888">
    <property type="entry name" value="MOCS2B_euk"/>
</dbReference>
<keyword evidence="5" id="KW-1185">Reference proteome</keyword>
<proteinExistence type="inferred from homology"/>
<dbReference type="InParanoid" id="A0A6J2YKM2"/>
<dbReference type="KEGG" id="soy:115887979"/>
<dbReference type="Proteomes" id="UP000504635">
    <property type="component" value="Unplaced"/>
</dbReference>
<dbReference type="CTD" id="43017"/>
<dbReference type="HAMAP" id="MF_03052">
    <property type="entry name" value="MOC2B"/>
    <property type="match status" value="1"/>
</dbReference>
<sequence length="342" mass="39889">MANFIKLSPDKLNVQEIMDSVTAASCGAISVFVGTTRDNFEGKPVITLNYESYEPMAIKAMEKICTEIRSQWCEVENVAIYHRLGEVPVKEASVVIAISSPHREEAIKATEFCINSLKKSVPIWKKEVYSDKESTWKENKESNKDIYPPKRKKYNFDIVQEVQVNYVPPHLIQIKASNQDLNTRIQKFMDRKREDINLHNITEFFHKDRDPEHTCARVDAVVYKRKDSKSHLQVERVLNSYQHRDQNNSDYLKKFIPINGIEERLQNLESQLSLDKATPKNVYKRLKDLEDRLVLLESISPEYIQFWDKTNLPHKSIKKKVFSLKEIDELITEAEKKNTKVS</sequence>
<keyword evidence="2 4" id="KW-0808">Transferase</keyword>
<dbReference type="Gene3D" id="3.90.1170.40">
    <property type="entry name" value="Molybdopterin biosynthesis MoaE subunit"/>
    <property type="match status" value="1"/>
</dbReference>
<dbReference type="SUPFAM" id="SSF54690">
    <property type="entry name" value="Molybdopterin synthase subunit MoaE"/>
    <property type="match status" value="1"/>
</dbReference>
<comment type="miscellaneous">
    <text evidence="4">This protein is produced by a bicistronic gene which also produces the large subunit (MOCS2A).</text>
</comment>
<feature type="binding site" evidence="4">
    <location>
        <begin position="102"/>
        <end position="103"/>
    </location>
    <ligand>
        <name>substrate</name>
    </ligand>
</feature>
<dbReference type="InterPro" id="IPR036563">
    <property type="entry name" value="MoaE_sf"/>
</dbReference>
<dbReference type="EC" id="2.8.1.12" evidence="4"/>